<reference evidence="6" key="1">
    <citation type="submission" date="2023-01" db="EMBL/GenBank/DDBJ databases">
        <authorList>
            <person name="Piombo E."/>
        </authorList>
    </citation>
    <scope>NUCLEOTIDE SEQUENCE</scope>
</reference>
<dbReference type="Pfam" id="PF00724">
    <property type="entry name" value="Oxidored_FMN"/>
    <property type="match status" value="1"/>
</dbReference>
<dbReference type="Gene3D" id="3.20.20.70">
    <property type="entry name" value="Aldolase class I"/>
    <property type="match status" value="2"/>
</dbReference>
<dbReference type="InterPro" id="IPR013785">
    <property type="entry name" value="Aldolase_TIM"/>
</dbReference>
<proteinExistence type="inferred from homology"/>
<dbReference type="Proteomes" id="UP001160390">
    <property type="component" value="Unassembled WGS sequence"/>
</dbReference>
<evidence type="ECO:0000313" key="6">
    <source>
        <dbReference type="EMBL" id="CAI6046026.1"/>
    </source>
</evidence>
<evidence type="ECO:0000256" key="4">
    <source>
        <dbReference type="ARBA" id="ARBA00023002"/>
    </source>
</evidence>
<dbReference type="InterPro" id="IPR001155">
    <property type="entry name" value="OxRdtase_FMN_N"/>
</dbReference>
<gene>
    <name evidence="6" type="ORF">CCHLO57077_00012974</name>
</gene>
<comment type="caution">
    <text evidence="6">The sequence shown here is derived from an EMBL/GenBank/DDBJ whole genome shotgun (WGS) entry which is preliminary data.</text>
</comment>
<feature type="domain" description="NADH:flavin oxidoreductase/NADH oxidase N-terminal" evidence="5">
    <location>
        <begin position="130"/>
        <end position="294"/>
    </location>
</feature>
<keyword evidence="2" id="KW-0285">Flavoprotein</keyword>
<dbReference type="AlphaFoldDB" id="A0AA35LS64"/>
<evidence type="ECO:0000256" key="2">
    <source>
        <dbReference type="ARBA" id="ARBA00022630"/>
    </source>
</evidence>
<dbReference type="GO" id="GO:0010181">
    <property type="term" value="F:FMN binding"/>
    <property type="evidence" value="ECO:0007669"/>
    <property type="project" value="InterPro"/>
</dbReference>
<evidence type="ECO:0000256" key="1">
    <source>
        <dbReference type="ARBA" id="ARBA00005979"/>
    </source>
</evidence>
<keyword evidence="7" id="KW-1185">Reference proteome</keyword>
<name>A0AA35LS64_9HYPO</name>
<accession>A0AA35LS64</accession>
<evidence type="ECO:0000259" key="5">
    <source>
        <dbReference type="Pfam" id="PF00724"/>
    </source>
</evidence>
<evidence type="ECO:0000256" key="3">
    <source>
        <dbReference type="ARBA" id="ARBA00022643"/>
    </source>
</evidence>
<dbReference type="PANTHER" id="PTHR43656:SF5">
    <property type="entry name" value="NADH:FLAVIN OXIDOREDUCTASE_NADH OXIDASE N-TERMINAL DOMAIN-CONTAINING PROTEIN"/>
    <property type="match status" value="1"/>
</dbReference>
<keyword evidence="4" id="KW-0560">Oxidoreductase</keyword>
<sequence length="330" mass="36696">MEDSRYPGPAVEDVSPLGKALPFDFSKPSAPNRFLKAAMTERLSTWHPKDLAQRGIPTPEIINAYWMTRNLIVPGGAPLSGPRFQAFQELAKAGNHDGSLMIGQISHPGRQVQDCFQKDPVSASTVGIDKEFLSQRTNNRTDEYGGSLENRARIIVELVDSIRAQVPISSGFVLGIKLNSVEFDTKGFSPEECAKLCQLLERKCNFDFIELSGGTYEDMAFEHKRESTKKREAFFLEFAESIVPQLSRTKVFVTGGLRTVRAMVKALDTVDGIGLGRPFCAEPSLARDIIQGRVKTGCIRQKFSEQDYGLSETVAGTQIRQMGKEENRWI</sequence>
<dbReference type="EMBL" id="CABFNP030000582">
    <property type="protein sequence ID" value="CAI6046026.1"/>
    <property type="molecule type" value="Genomic_DNA"/>
</dbReference>
<evidence type="ECO:0000313" key="7">
    <source>
        <dbReference type="Proteomes" id="UP001160390"/>
    </source>
</evidence>
<dbReference type="InterPro" id="IPR051799">
    <property type="entry name" value="NADH_flavin_oxidoreductase"/>
</dbReference>
<dbReference type="PANTHER" id="PTHR43656">
    <property type="entry name" value="BINDING OXIDOREDUCTASE, PUTATIVE (AFU_ORTHOLOGUE AFUA_2G08260)-RELATED"/>
    <property type="match status" value="1"/>
</dbReference>
<comment type="similarity">
    <text evidence="1">Belongs to the NADH:flavin oxidoreductase/NADH oxidase family.</text>
</comment>
<organism evidence="6 7">
    <name type="scientific">Clonostachys chloroleuca</name>
    <dbReference type="NCBI Taxonomy" id="1926264"/>
    <lineage>
        <taxon>Eukaryota</taxon>
        <taxon>Fungi</taxon>
        <taxon>Dikarya</taxon>
        <taxon>Ascomycota</taxon>
        <taxon>Pezizomycotina</taxon>
        <taxon>Sordariomycetes</taxon>
        <taxon>Hypocreomycetidae</taxon>
        <taxon>Hypocreales</taxon>
        <taxon>Bionectriaceae</taxon>
        <taxon>Clonostachys</taxon>
    </lineage>
</organism>
<dbReference type="GO" id="GO:0016491">
    <property type="term" value="F:oxidoreductase activity"/>
    <property type="evidence" value="ECO:0007669"/>
    <property type="project" value="UniProtKB-KW"/>
</dbReference>
<protein>
    <recommendedName>
        <fullName evidence="5">NADH:flavin oxidoreductase/NADH oxidase N-terminal domain-containing protein</fullName>
    </recommendedName>
</protein>
<dbReference type="SUPFAM" id="SSF51395">
    <property type="entry name" value="FMN-linked oxidoreductases"/>
    <property type="match status" value="1"/>
</dbReference>
<keyword evidence="3" id="KW-0288">FMN</keyword>